<dbReference type="InterPro" id="IPR016032">
    <property type="entry name" value="Sig_transdc_resp-reg_C-effctor"/>
</dbReference>
<dbReference type="Pfam" id="PF00196">
    <property type="entry name" value="GerE"/>
    <property type="match status" value="1"/>
</dbReference>
<dbReference type="InterPro" id="IPR001789">
    <property type="entry name" value="Sig_transdc_resp-reg_receiver"/>
</dbReference>
<dbReference type="STRING" id="310780.SAMN05216267_1022126"/>
<name>A0A1H8NK12_9ACTN</name>
<dbReference type="PROSITE" id="PS50043">
    <property type="entry name" value="HTH_LUXR_2"/>
    <property type="match status" value="1"/>
</dbReference>
<evidence type="ECO:0000256" key="1">
    <source>
        <dbReference type="ARBA" id="ARBA00023125"/>
    </source>
</evidence>
<dbReference type="Gene3D" id="3.40.50.2300">
    <property type="match status" value="1"/>
</dbReference>
<dbReference type="InterPro" id="IPR011006">
    <property type="entry name" value="CheY-like_superfamily"/>
</dbReference>
<dbReference type="GO" id="GO:0003677">
    <property type="term" value="F:DNA binding"/>
    <property type="evidence" value="ECO:0007669"/>
    <property type="project" value="UniProtKB-KW"/>
</dbReference>
<keyword evidence="1" id="KW-0238">DNA-binding</keyword>
<dbReference type="SUPFAM" id="SSF46894">
    <property type="entry name" value="C-terminal effector domain of the bipartite response regulators"/>
    <property type="match status" value="1"/>
</dbReference>
<dbReference type="InterPro" id="IPR000792">
    <property type="entry name" value="Tscrpt_reg_LuxR_C"/>
</dbReference>
<dbReference type="AlphaFoldDB" id="A0A1H8NK12"/>
<feature type="modified residue" description="4-aspartylphosphate" evidence="2">
    <location>
        <position position="63"/>
    </location>
</feature>
<dbReference type="Pfam" id="PF00072">
    <property type="entry name" value="Response_reg"/>
    <property type="match status" value="1"/>
</dbReference>
<dbReference type="PROSITE" id="PS50110">
    <property type="entry name" value="RESPONSE_REGULATORY"/>
    <property type="match status" value="1"/>
</dbReference>
<gene>
    <name evidence="5" type="ORF">SAMN05216267_1022126</name>
</gene>
<accession>A0A1H8NK12</accession>
<proteinExistence type="predicted"/>
<dbReference type="Proteomes" id="UP000181951">
    <property type="component" value="Unassembled WGS sequence"/>
</dbReference>
<reference evidence="5 6" key="1">
    <citation type="submission" date="2016-10" db="EMBL/GenBank/DDBJ databases">
        <authorList>
            <person name="de Groot N.N."/>
        </authorList>
    </citation>
    <scope>NUCLEOTIDE SEQUENCE [LARGE SCALE GENOMIC DNA]</scope>
    <source>
        <strain evidence="5 6">CGMCC 4.2026</strain>
    </source>
</reference>
<dbReference type="PRINTS" id="PR00038">
    <property type="entry name" value="HTHLUXR"/>
</dbReference>
<evidence type="ECO:0000313" key="6">
    <source>
        <dbReference type="Proteomes" id="UP000181951"/>
    </source>
</evidence>
<dbReference type="PANTHER" id="PTHR43214:SF42">
    <property type="entry name" value="TRANSCRIPTIONAL REGULATORY PROTEIN DESR"/>
    <property type="match status" value="1"/>
</dbReference>
<dbReference type="CDD" id="cd06170">
    <property type="entry name" value="LuxR_C_like"/>
    <property type="match status" value="1"/>
</dbReference>
<feature type="domain" description="Response regulatory" evidence="4">
    <location>
        <begin position="12"/>
        <end position="128"/>
    </location>
</feature>
<dbReference type="PANTHER" id="PTHR43214">
    <property type="entry name" value="TWO-COMPONENT RESPONSE REGULATOR"/>
    <property type="match status" value="1"/>
</dbReference>
<dbReference type="InterPro" id="IPR039420">
    <property type="entry name" value="WalR-like"/>
</dbReference>
<dbReference type="SMART" id="SM00448">
    <property type="entry name" value="REC"/>
    <property type="match status" value="1"/>
</dbReference>
<dbReference type="GO" id="GO:0000160">
    <property type="term" value="P:phosphorelay signal transduction system"/>
    <property type="evidence" value="ECO:0007669"/>
    <property type="project" value="InterPro"/>
</dbReference>
<dbReference type="EMBL" id="FODD01000022">
    <property type="protein sequence ID" value="SEO30071.1"/>
    <property type="molecule type" value="Genomic_DNA"/>
</dbReference>
<evidence type="ECO:0000259" key="3">
    <source>
        <dbReference type="PROSITE" id="PS50043"/>
    </source>
</evidence>
<dbReference type="RefSeq" id="WP_075017425.1">
    <property type="nucleotide sequence ID" value="NZ_FODD01000022.1"/>
</dbReference>
<evidence type="ECO:0000259" key="4">
    <source>
        <dbReference type="PROSITE" id="PS50110"/>
    </source>
</evidence>
<evidence type="ECO:0000256" key="2">
    <source>
        <dbReference type="PROSITE-ProRule" id="PRU00169"/>
    </source>
</evidence>
<dbReference type="OrthoDB" id="9808843at2"/>
<evidence type="ECO:0000313" key="5">
    <source>
        <dbReference type="EMBL" id="SEO30071.1"/>
    </source>
</evidence>
<dbReference type="SMART" id="SM00421">
    <property type="entry name" value="HTH_LUXR"/>
    <property type="match status" value="1"/>
</dbReference>
<feature type="domain" description="HTH luxR-type" evidence="3">
    <location>
        <begin position="143"/>
        <end position="208"/>
    </location>
</feature>
<keyword evidence="2" id="KW-0597">Phosphoprotein</keyword>
<dbReference type="SUPFAM" id="SSF52172">
    <property type="entry name" value="CheY-like"/>
    <property type="match status" value="1"/>
</dbReference>
<organism evidence="5 6">
    <name type="scientific">Actinacidiphila rubida</name>
    <dbReference type="NCBI Taxonomy" id="310780"/>
    <lineage>
        <taxon>Bacteria</taxon>
        <taxon>Bacillati</taxon>
        <taxon>Actinomycetota</taxon>
        <taxon>Actinomycetes</taxon>
        <taxon>Kitasatosporales</taxon>
        <taxon>Streptomycetaceae</taxon>
        <taxon>Actinacidiphila</taxon>
    </lineage>
</organism>
<dbReference type="GO" id="GO:0006355">
    <property type="term" value="P:regulation of DNA-templated transcription"/>
    <property type="evidence" value="ECO:0007669"/>
    <property type="project" value="InterPro"/>
</dbReference>
<keyword evidence="6" id="KW-1185">Reference proteome</keyword>
<protein>
    <submittedName>
        <fullName evidence="5">Two component transcriptional regulator, LuxR family</fullName>
    </submittedName>
</protein>
<sequence>MPEGLASHDRIRILIAEDMHLLREALVGLLSAEPDMVVVAEVADGARIVDGALAHRPDVAIIDIGMPGLDGVEASIELRATLPGCKVVILTALTAPGQLRRALRADVAGFLPKDVRAAELTAAIRTVAAGGRVIDSALAVAALESPASPLTQRETEVLRLSATGAQPAEIAQRLFITYGTTRNYLTSAVGKLSARNRVDAIRIATEAGWI</sequence>